<organism evidence="1 2">
    <name type="scientific">Clarias magur</name>
    <name type="common">Asian catfish</name>
    <name type="synonym">Macropteronotus magur</name>
    <dbReference type="NCBI Taxonomy" id="1594786"/>
    <lineage>
        <taxon>Eukaryota</taxon>
        <taxon>Metazoa</taxon>
        <taxon>Chordata</taxon>
        <taxon>Craniata</taxon>
        <taxon>Vertebrata</taxon>
        <taxon>Euteleostomi</taxon>
        <taxon>Actinopterygii</taxon>
        <taxon>Neopterygii</taxon>
        <taxon>Teleostei</taxon>
        <taxon>Ostariophysi</taxon>
        <taxon>Siluriformes</taxon>
        <taxon>Clariidae</taxon>
        <taxon>Clarias</taxon>
    </lineage>
</organism>
<evidence type="ECO:0000313" key="2">
    <source>
        <dbReference type="Proteomes" id="UP000727407"/>
    </source>
</evidence>
<proteinExistence type="predicted"/>
<accession>A0A8J4UR43</accession>
<dbReference type="Proteomes" id="UP000727407">
    <property type="component" value="Unassembled WGS sequence"/>
</dbReference>
<gene>
    <name evidence="1" type="primary">atad5</name>
    <name evidence="1" type="ORF">DAT39_007387</name>
</gene>
<dbReference type="EMBL" id="QNUK01000083">
    <property type="protein sequence ID" value="KAF5902872.1"/>
    <property type="molecule type" value="Genomic_DNA"/>
</dbReference>
<comment type="caution">
    <text evidence="1">The sequence shown here is derived from an EMBL/GenBank/DDBJ whole genome shotgun (WGS) entry which is preliminary data.</text>
</comment>
<keyword evidence="2" id="KW-1185">Reference proteome</keyword>
<evidence type="ECO:0000313" key="1">
    <source>
        <dbReference type="EMBL" id="KAF5902872.1"/>
    </source>
</evidence>
<reference evidence="1" key="1">
    <citation type="submission" date="2020-07" db="EMBL/GenBank/DDBJ databases">
        <title>Clarias magur genome sequencing, assembly and annotation.</title>
        <authorList>
            <person name="Kushwaha B."/>
            <person name="Kumar R."/>
            <person name="Das P."/>
            <person name="Joshi C.G."/>
            <person name="Kumar D."/>
            <person name="Nagpure N.S."/>
            <person name="Pandey M."/>
            <person name="Agarwal S."/>
            <person name="Srivastava S."/>
            <person name="Singh M."/>
            <person name="Sahoo L."/>
            <person name="Jayasankar P."/>
            <person name="Meher P.K."/>
            <person name="Koringa P.G."/>
            <person name="Iquebal M.A."/>
            <person name="Das S.P."/>
            <person name="Bit A."/>
            <person name="Patnaik S."/>
            <person name="Patel N."/>
            <person name="Shah T.M."/>
            <person name="Hinsu A."/>
            <person name="Jena J.K."/>
        </authorList>
    </citation>
    <scope>NUCLEOTIDE SEQUENCE</scope>
    <source>
        <strain evidence="1">CIFAMagur01</strain>
        <tissue evidence="1">Testis</tissue>
    </source>
</reference>
<name>A0A8J4UR43_CLAMG</name>
<dbReference type="AlphaFoldDB" id="A0A8J4UR43"/>
<protein>
    <submittedName>
        <fullName evidence="1">ATPase family AAA domain-containing protein 5</fullName>
    </submittedName>
</protein>
<sequence>MIVLDDIKATDRVLGKCLPLLEFWMSSGVSGTEGADGTPTRGPSRNVELFLFASRRPVKAICREQTQLFHA</sequence>